<evidence type="ECO:0000313" key="2">
    <source>
        <dbReference type="EMBL" id="SDU35569.1"/>
    </source>
</evidence>
<dbReference type="Proteomes" id="UP000182882">
    <property type="component" value="Unassembled WGS sequence"/>
</dbReference>
<dbReference type="EMBL" id="FNLN01000066">
    <property type="protein sequence ID" value="SDU35569.1"/>
    <property type="molecule type" value="Genomic_DNA"/>
</dbReference>
<sequence length="50" mass="5911">MQLDSNQTASRKSGAIRFLNDSKFWRSHTERTQDGETKIPRLRSSWKTRT</sequence>
<feature type="compositionally biased region" description="Basic and acidic residues" evidence="1">
    <location>
        <begin position="27"/>
        <end position="39"/>
    </location>
</feature>
<organism evidence="2 3">
    <name type="scientific">Nitrosomonas ureae</name>
    <dbReference type="NCBI Taxonomy" id="44577"/>
    <lineage>
        <taxon>Bacteria</taxon>
        <taxon>Pseudomonadati</taxon>
        <taxon>Pseudomonadota</taxon>
        <taxon>Betaproteobacteria</taxon>
        <taxon>Nitrosomonadales</taxon>
        <taxon>Nitrosomonadaceae</taxon>
        <taxon>Nitrosomonas</taxon>
    </lineage>
</organism>
<gene>
    <name evidence="2" type="ORF">SAMN05216406_1665</name>
</gene>
<feature type="compositionally biased region" description="Basic residues" evidence="1">
    <location>
        <begin position="40"/>
        <end position="50"/>
    </location>
</feature>
<accession>A0A1H2HUV5</accession>
<keyword evidence="3" id="KW-1185">Reference proteome</keyword>
<feature type="region of interest" description="Disordered" evidence="1">
    <location>
        <begin position="27"/>
        <end position="50"/>
    </location>
</feature>
<name>A0A1H2HUV5_9PROT</name>
<reference evidence="3" key="1">
    <citation type="submission" date="2016-10" db="EMBL/GenBank/DDBJ databases">
        <authorList>
            <person name="Varghese N."/>
            <person name="Submissions S."/>
        </authorList>
    </citation>
    <scope>NUCLEOTIDE SEQUENCE [LARGE SCALE GENOMIC DNA]</scope>
    <source>
        <strain evidence="3">Nm10</strain>
    </source>
</reference>
<protein>
    <submittedName>
        <fullName evidence="2">Uncharacterized protein</fullName>
    </submittedName>
</protein>
<evidence type="ECO:0000313" key="3">
    <source>
        <dbReference type="Proteomes" id="UP000182882"/>
    </source>
</evidence>
<evidence type="ECO:0000256" key="1">
    <source>
        <dbReference type="SAM" id="MobiDB-lite"/>
    </source>
</evidence>
<proteinExistence type="predicted"/>
<dbReference type="AlphaFoldDB" id="A0A1H2HUV5"/>